<reference evidence="1 2" key="1">
    <citation type="submission" date="2024-01" db="EMBL/GenBank/DDBJ databases">
        <title>The genomes of 5 underutilized Papilionoideae crops provide insights into root nodulation and disease resistanc.</title>
        <authorList>
            <person name="Jiang F."/>
        </authorList>
    </citation>
    <scope>NUCLEOTIDE SEQUENCE [LARGE SCALE GENOMIC DNA]</scope>
    <source>
        <strain evidence="1">JINMINGXINNONG_FW02</strain>
        <tissue evidence="1">Leaves</tissue>
    </source>
</reference>
<evidence type="ECO:0000313" key="1">
    <source>
        <dbReference type="EMBL" id="KAK7369660.1"/>
    </source>
</evidence>
<gene>
    <name evidence="1" type="ORF">VNO80_11702</name>
</gene>
<dbReference type="Proteomes" id="UP001374584">
    <property type="component" value="Unassembled WGS sequence"/>
</dbReference>
<accession>A0AAN9NAP6</accession>
<dbReference type="EMBL" id="JAYMYR010000004">
    <property type="protein sequence ID" value="KAK7369660.1"/>
    <property type="molecule type" value="Genomic_DNA"/>
</dbReference>
<proteinExistence type="predicted"/>
<keyword evidence="2" id="KW-1185">Reference proteome</keyword>
<organism evidence="1 2">
    <name type="scientific">Phaseolus coccineus</name>
    <name type="common">Scarlet runner bean</name>
    <name type="synonym">Phaseolus multiflorus</name>
    <dbReference type="NCBI Taxonomy" id="3886"/>
    <lineage>
        <taxon>Eukaryota</taxon>
        <taxon>Viridiplantae</taxon>
        <taxon>Streptophyta</taxon>
        <taxon>Embryophyta</taxon>
        <taxon>Tracheophyta</taxon>
        <taxon>Spermatophyta</taxon>
        <taxon>Magnoliopsida</taxon>
        <taxon>eudicotyledons</taxon>
        <taxon>Gunneridae</taxon>
        <taxon>Pentapetalae</taxon>
        <taxon>rosids</taxon>
        <taxon>fabids</taxon>
        <taxon>Fabales</taxon>
        <taxon>Fabaceae</taxon>
        <taxon>Papilionoideae</taxon>
        <taxon>50 kb inversion clade</taxon>
        <taxon>NPAAA clade</taxon>
        <taxon>indigoferoid/millettioid clade</taxon>
        <taxon>Phaseoleae</taxon>
        <taxon>Phaseolus</taxon>
    </lineage>
</organism>
<name>A0AAN9NAP6_PHACN</name>
<protein>
    <submittedName>
        <fullName evidence="1">Uncharacterized protein</fullName>
    </submittedName>
</protein>
<dbReference type="AlphaFoldDB" id="A0AAN9NAP6"/>
<comment type="caution">
    <text evidence="1">The sequence shown here is derived from an EMBL/GenBank/DDBJ whole genome shotgun (WGS) entry which is preliminary data.</text>
</comment>
<evidence type="ECO:0000313" key="2">
    <source>
        <dbReference type="Proteomes" id="UP001374584"/>
    </source>
</evidence>
<sequence length="169" mass="19190">MVFTLHGVELDARRLANFGNTRMTPSEVQLLRSRVHFPFGFRSESLLLLSNKAQVIADSFYYEMVYPFLFTALESAQMEKVNLPTEDQSDTINDLKDKCLILIESFSKNQSNDRFTWQDIAQRLILEGKGTTAEMGATKEDFQHLLGEFKNTGECSNHSMGGCLILLQP</sequence>